<dbReference type="InterPro" id="IPR012944">
    <property type="entry name" value="SusD_RagB_dom"/>
</dbReference>
<feature type="domain" description="SusD-like N-terminal" evidence="7">
    <location>
        <begin position="69"/>
        <end position="222"/>
    </location>
</feature>
<dbReference type="RefSeq" id="WP_119350508.1">
    <property type="nucleotide sequence ID" value="NZ_QWET01000009.1"/>
</dbReference>
<dbReference type="CDD" id="cd08977">
    <property type="entry name" value="SusD"/>
    <property type="match status" value="1"/>
</dbReference>
<keyword evidence="9" id="KW-1185">Reference proteome</keyword>
<keyword evidence="3" id="KW-0732">Signal</keyword>
<evidence type="ECO:0000259" key="6">
    <source>
        <dbReference type="Pfam" id="PF07980"/>
    </source>
</evidence>
<dbReference type="Proteomes" id="UP000266441">
    <property type="component" value="Unassembled WGS sequence"/>
</dbReference>
<evidence type="ECO:0000256" key="2">
    <source>
        <dbReference type="ARBA" id="ARBA00006275"/>
    </source>
</evidence>
<name>A0A399CZI8_9BACT</name>
<proteinExistence type="inferred from homology"/>
<gene>
    <name evidence="8" type="ORF">D1164_13415</name>
</gene>
<comment type="caution">
    <text evidence="8">The sequence shown here is derived from an EMBL/GenBank/DDBJ whole genome shotgun (WGS) entry which is preliminary data.</text>
</comment>
<dbReference type="PROSITE" id="PS51257">
    <property type="entry name" value="PROKAR_LIPOPROTEIN"/>
    <property type="match status" value="1"/>
</dbReference>
<dbReference type="InterPro" id="IPR033985">
    <property type="entry name" value="SusD-like_N"/>
</dbReference>
<dbReference type="AlphaFoldDB" id="A0A399CZI8"/>
<sequence>MKTKLFIIWLIVSVVMVGCNHDILELKPLDEYSDAAVWSDLHLAEAVLNGCYKYRDDPFNKFSIGNLVDELERRDGVAQTRFNNCQITPDVIPGWSYLPTWNNEYKAIRAVNIFLEKAKSLPDGEEVNGVTMKNRMLGEAYFLRAHYYRNLVNLFGGVPIIKESYDLESEFQVPRNSYEDCVEFIVEDCEKAADLLPLEHSGDNMGRATKGAALALKSRVLLYAASDLYNTTVFPGYANPELIGYVGGDREARWRRAKTAAKDVMDLNIYSLYKANPEPGDSIAANFEEYFLKRESTEEDILMEYRTTTSYRDANRSWQNLSGPNGYHLRGSNAPLDNLVRDYEMRDGTKFDWNNPEHAAHPYKNRDPRFYATIFYEGAKWRQRASGEYPLDPVGQIQVGRWEKWDPVANEMYEHWGLDTRKGPYSPFEGAYTGYYIRKWMDSEVDAQFFIPDISYRWIRYAEILLNYAEACIELGEDAEARIYINMIRKRAGMPDITESGDELRERYRNERRIELAVERHRFFDVRRWVIGPEVYTASYRVDVVYKLLPDKTTATEPTVTPVLHKDYSWDNKAYFLPVMRSEMNKNSELIQNPGYE</sequence>
<evidence type="ECO:0000313" key="9">
    <source>
        <dbReference type="Proteomes" id="UP000266441"/>
    </source>
</evidence>
<evidence type="ECO:0000256" key="1">
    <source>
        <dbReference type="ARBA" id="ARBA00004442"/>
    </source>
</evidence>
<accession>A0A399CZI8</accession>
<dbReference type="GO" id="GO:0009279">
    <property type="term" value="C:cell outer membrane"/>
    <property type="evidence" value="ECO:0007669"/>
    <property type="project" value="UniProtKB-SubCell"/>
</dbReference>
<protein>
    <submittedName>
        <fullName evidence="8">RagB/SusD family nutrient uptake outer membrane protein</fullName>
    </submittedName>
</protein>
<feature type="domain" description="RagB/SusD" evidence="6">
    <location>
        <begin position="310"/>
        <end position="596"/>
    </location>
</feature>
<dbReference type="Pfam" id="PF07980">
    <property type="entry name" value="SusD_RagB"/>
    <property type="match status" value="1"/>
</dbReference>
<evidence type="ECO:0000313" key="8">
    <source>
        <dbReference type="EMBL" id="RIH64636.1"/>
    </source>
</evidence>
<dbReference type="Gene3D" id="1.25.40.390">
    <property type="match status" value="1"/>
</dbReference>
<comment type="similarity">
    <text evidence="2">Belongs to the SusD family.</text>
</comment>
<evidence type="ECO:0000259" key="7">
    <source>
        <dbReference type="Pfam" id="PF14322"/>
    </source>
</evidence>
<dbReference type="EMBL" id="QWET01000009">
    <property type="protein sequence ID" value="RIH64636.1"/>
    <property type="molecule type" value="Genomic_DNA"/>
</dbReference>
<reference evidence="8 9" key="1">
    <citation type="journal article" date="2015" name="Int. J. Syst. Evol. Microbiol.">
        <title>Mariniphaga sediminis sp. nov., isolated from coastal sediment.</title>
        <authorList>
            <person name="Wang F.Q."/>
            <person name="Shen Q.Y."/>
            <person name="Chen G.J."/>
            <person name="Du Z.J."/>
        </authorList>
    </citation>
    <scope>NUCLEOTIDE SEQUENCE [LARGE SCALE GENOMIC DNA]</scope>
    <source>
        <strain evidence="8 9">SY21</strain>
    </source>
</reference>
<dbReference type="SUPFAM" id="SSF48452">
    <property type="entry name" value="TPR-like"/>
    <property type="match status" value="1"/>
</dbReference>
<evidence type="ECO:0000256" key="4">
    <source>
        <dbReference type="ARBA" id="ARBA00023136"/>
    </source>
</evidence>
<keyword evidence="5" id="KW-0998">Cell outer membrane</keyword>
<evidence type="ECO:0000256" key="3">
    <source>
        <dbReference type="ARBA" id="ARBA00022729"/>
    </source>
</evidence>
<evidence type="ECO:0000256" key="5">
    <source>
        <dbReference type="ARBA" id="ARBA00023237"/>
    </source>
</evidence>
<keyword evidence="4" id="KW-0472">Membrane</keyword>
<organism evidence="8 9">
    <name type="scientific">Mariniphaga sediminis</name>
    <dbReference type="NCBI Taxonomy" id="1628158"/>
    <lineage>
        <taxon>Bacteria</taxon>
        <taxon>Pseudomonadati</taxon>
        <taxon>Bacteroidota</taxon>
        <taxon>Bacteroidia</taxon>
        <taxon>Marinilabiliales</taxon>
        <taxon>Prolixibacteraceae</taxon>
        <taxon>Mariniphaga</taxon>
    </lineage>
</organism>
<dbReference type="Pfam" id="PF14322">
    <property type="entry name" value="SusD-like_3"/>
    <property type="match status" value="1"/>
</dbReference>
<dbReference type="InterPro" id="IPR011990">
    <property type="entry name" value="TPR-like_helical_dom_sf"/>
</dbReference>
<comment type="subcellular location">
    <subcellularLocation>
        <location evidence="1">Cell outer membrane</location>
    </subcellularLocation>
</comment>
<dbReference type="OrthoDB" id="1109873at2"/>